<feature type="domain" description="NACHT" evidence="2">
    <location>
        <begin position="48"/>
        <end position="149"/>
    </location>
</feature>
<dbReference type="Proteomes" id="UP000469558">
    <property type="component" value="Unassembled WGS sequence"/>
</dbReference>
<dbReference type="InterPro" id="IPR011990">
    <property type="entry name" value="TPR-like_helical_dom_sf"/>
</dbReference>
<dbReference type="AlphaFoldDB" id="A0A8T9CEH6"/>
<dbReference type="SMART" id="SM00028">
    <property type="entry name" value="TPR"/>
    <property type="match status" value="2"/>
</dbReference>
<dbReference type="InterPro" id="IPR027417">
    <property type="entry name" value="P-loop_NTPase"/>
</dbReference>
<dbReference type="InterPro" id="IPR056884">
    <property type="entry name" value="NPHP3-like_N"/>
</dbReference>
<dbReference type="EMBL" id="QGMK01000365">
    <property type="protein sequence ID" value="TVY82134.1"/>
    <property type="molecule type" value="Genomic_DNA"/>
</dbReference>
<sequence length="679" mass="77069">MAWLGSECYYAAHHHATARRTPGTGQWLLDDSAFEKWLSGFRENDNSGILWLRGAPGTGKSILCSTVIEHLQQHNNLVPTAYFYYDSQNSSQVSMESLSAVPTIIIDAYQLARRYGRSTASAADKIPELLRSVIENLPSVNIIVDALDECKEVEKLSTLLCTAARCSPSLHLMVFSRDTLEVQKELEQVPSMRLDASRIQQDIDRYLEDAVKSLPCSKAQIRERTFMTLSQKADGMFLFAYLGVQTLESAVNVCGMLEALENLPLGLGNVYGLILDRLAMETSARRNLAQRIFLWVCGAVRPLAWPELQCALSWDPERRIFDPSQAPFKNVVLKLCSPLVDHRTETDTFHLTHLSVYEFLREPLSSSCVSPLATCFLFDEGSSHLHISETTLAYLQIDEISNAIQVDDNAFPLCRYSTDNWGVHLSSASFNITIRNQYKNFVSDPERRLNCIARSLVSEHWPFPLQRIRRIQSQVRQWEARSVQPGTAPVDDIIDIQKALFLLDNLEQSKNSSTSRFDMEFIRELAREYTMSGNLEIGIDTFEKELAKVEENEVTFSESKSWFMNSLAILYDQQGKIQDAEKIQHRALSYLEQNLPDGHLSIIMALNDLGRICRHLKKYDECEVLHRRALEKLQKEFPEDVSKLNWTKNTLGRCLLQTGRRRGAGTPHPGLCFDESTVG</sequence>
<accession>A0A8T9CEH6</accession>
<dbReference type="InterPro" id="IPR007111">
    <property type="entry name" value="NACHT_NTPase"/>
</dbReference>
<dbReference type="InterPro" id="IPR054471">
    <property type="entry name" value="GPIID_WHD"/>
</dbReference>
<keyword evidence="1" id="KW-0677">Repeat</keyword>
<dbReference type="InterPro" id="IPR019734">
    <property type="entry name" value="TPR_rpt"/>
</dbReference>
<proteinExistence type="predicted"/>
<dbReference type="Pfam" id="PF13374">
    <property type="entry name" value="TPR_10"/>
    <property type="match status" value="1"/>
</dbReference>
<evidence type="ECO:0000256" key="1">
    <source>
        <dbReference type="ARBA" id="ARBA00022737"/>
    </source>
</evidence>
<dbReference type="Pfam" id="PF22939">
    <property type="entry name" value="WHD_GPIID"/>
    <property type="match status" value="1"/>
</dbReference>
<evidence type="ECO:0000313" key="3">
    <source>
        <dbReference type="EMBL" id="TVY82134.1"/>
    </source>
</evidence>
<name>A0A8T9CEH6_9HELO</name>
<dbReference type="Gene3D" id="3.40.50.300">
    <property type="entry name" value="P-loop containing nucleotide triphosphate hydrolases"/>
    <property type="match status" value="1"/>
</dbReference>
<evidence type="ECO:0000259" key="2">
    <source>
        <dbReference type="PROSITE" id="PS50837"/>
    </source>
</evidence>
<dbReference type="Gene3D" id="1.25.40.10">
    <property type="entry name" value="Tetratricopeptide repeat domain"/>
    <property type="match status" value="1"/>
</dbReference>
<dbReference type="SUPFAM" id="SSF48452">
    <property type="entry name" value="TPR-like"/>
    <property type="match status" value="1"/>
</dbReference>
<dbReference type="PROSITE" id="PS50837">
    <property type="entry name" value="NACHT"/>
    <property type="match status" value="1"/>
</dbReference>
<dbReference type="PANTHER" id="PTHR10039">
    <property type="entry name" value="AMELOGENIN"/>
    <property type="match status" value="1"/>
</dbReference>
<dbReference type="Pfam" id="PF24883">
    <property type="entry name" value="NPHP3_N"/>
    <property type="match status" value="1"/>
</dbReference>
<organism evidence="3 4">
    <name type="scientific">Lachnellula suecica</name>
    <dbReference type="NCBI Taxonomy" id="602035"/>
    <lineage>
        <taxon>Eukaryota</taxon>
        <taxon>Fungi</taxon>
        <taxon>Dikarya</taxon>
        <taxon>Ascomycota</taxon>
        <taxon>Pezizomycotina</taxon>
        <taxon>Leotiomycetes</taxon>
        <taxon>Helotiales</taxon>
        <taxon>Lachnaceae</taxon>
        <taxon>Lachnellula</taxon>
    </lineage>
</organism>
<reference evidence="3 4" key="1">
    <citation type="submission" date="2018-05" db="EMBL/GenBank/DDBJ databases">
        <title>Genome sequencing and assembly of the regulated plant pathogen Lachnellula willkommii and related sister species for the development of diagnostic species identification markers.</title>
        <authorList>
            <person name="Giroux E."/>
            <person name="Bilodeau G."/>
        </authorList>
    </citation>
    <scope>NUCLEOTIDE SEQUENCE [LARGE SCALE GENOMIC DNA]</scope>
    <source>
        <strain evidence="3 4">CBS 268.59</strain>
    </source>
</reference>
<dbReference type="PANTHER" id="PTHR10039:SF16">
    <property type="entry name" value="GPI INOSITOL-DEACYLASE"/>
    <property type="match status" value="1"/>
</dbReference>
<gene>
    <name evidence="3" type="primary">HET-E1_5</name>
    <name evidence="3" type="ORF">LSUE1_G002466</name>
</gene>
<protein>
    <submittedName>
        <fullName evidence="3">Vegetative incompatibility protein HET-E-1</fullName>
    </submittedName>
</protein>
<evidence type="ECO:0000313" key="4">
    <source>
        <dbReference type="Proteomes" id="UP000469558"/>
    </source>
</evidence>
<keyword evidence="4" id="KW-1185">Reference proteome</keyword>
<comment type="caution">
    <text evidence="3">The sequence shown here is derived from an EMBL/GenBank/DDBJ whole genome shotgun (WGS) entry which is preliminary data.</text>
</comment>
<dbReference type="OrthoDB" id="4062651at2759"/>
<dbReference type="SUPFAM" id="SSF52540">
    <property type="entry name" value="P-loop containing nucleoside triphosphate hydrolases"/>
    <property type="match status" value="1"/>
</dbReference>